<sequence length="83" mass="9611">MQGKFHVKSIIYCAANSVYRKQFLRLFGFKNRDYNVDDPSCNAKKANKSTSSSSDQLAQKKVKNFSQDQYEECYARTVDELQV</sequence>
<proteinExistence type="predicted"/>
<reference evidence="1" key="2">
    <citation type="journal article" date="2023" name="Science">
        <title>Genomic signatures of disease resistance in endangered staghorn corals.</title>
        <authorList>
            <person name="Vollmer S.V."/>
            <person name="Selwyn J.D."/>
            <person name="Despard B.A."/>
            <person name="Roesel C.L."/>
        </authorList>
    </citation>
    <scope>NUCLEOTIDE SEQUENCE</scope>
    <source>
        <strain evidence="1">K2</strain>
    </source>
</reference>
<evidence type="ECO:0000313" key="2">
    <source>
        <dbReference type="Proteomes" id="UP001249851"/>
    </source>
</evidence>
<gene>
    <name evidence="1" type="ORF">P5673_025130</name>
</gene>
<protein>
    <submittedName>
        <fullName evidence="1">Uncharacterized protein</fullName>
    </submittedName>
</protein>
<accession>A0AAD9Q2R5</accession>
<evidence type="ECO:0000313" key="1">
    <source>
        <dbReference type="EMBL" id="KAK2553634.1"/>
    </source>
</evidence>
<keyword evidence="2" id="KW-1185">Reference proteome</keyword>
<dbReference type="Proteomes" id="UP001249851">
    <property type="component" value="Unassembled WGS sequence"/>
</dbReference>
<comment type="caution">
    <text evidence="1">The sequence shown here is derived from an EMBL/GenBank/DDBJ whole genome shotgun (WGS) entry which is preliminary data.</text>
</comment>
<dbReference type="AlphaFoldDB" id="A0AAD9Q2R5"/>
<name>A0AAD9Q2R5_ACRCE</name>
<dbReference type="EMBL" id="JARQWQ010000076">
    <property type="protein sequence ID" value="KAK2553634.1"/>
    <property type="molecule type" value="Genomic_DNA"/>
</dbReference>
<organism evidence="1 2">
    <name type="scientific">Acropora cervicornis</name>
    <name type="common">Staghorn coral</name>
    <dbReference type="NCBI Taxonomy" id="6130"/>
    <lineage>
        <taxon>Eukaryota</taxon>
        <taxon>Metazoa</taxon>
        <taxon>Cnidaria</taxon>
        <taxon>Anthozoa</taxon>
        <taxon>Hexacorallia</taxon>
        <taxon>Scleractinia</taxon>
        <taxon>Astrocoeniina</taxon>
        <taxon>Acroporidae</taxon>
        <taxon>Acropora</taxon>
    </lineage>
</organism>
<reference evidence="1" key="1">
    <citation type="journal article" date="2023" name="G3 (Bethesda)">
        <title>Whole genome assembly and annotation of the endangered Caribbean coral Acropora cervicornis.</title>
        <authorList>
            <person name="Selwyn J.D."/>
            <person name="Vollmer S.V."/>
        </authorList>
    </citation>
    <scope>NUCLEOTIDE SEQUENCE</scope>
    <source>
        <strain evidence="1">K2</strain>
    </source>
</reference>